<keyword evidence="2 4" id="KW-1133">Transmembrane helix</keyword>
<evidence type="ECO:0000256" key="1">
    <source>
        <dbReference type="ARBA" id="ARBA00022692"/>
    </source>
</evidence>
<feature type="transmembrane region" description="Helical" evidence="4">
    <location>
        <begin position="82"/>
        <end position="100"/>
    </location>
</feature>
<reference evidence="6" key="1">
    <citation type="submission" date="2022-04" db="EMBL/GenBank/DDBJ databases">
        <title>Lysobacter sp. CAU 1642 isolated from sea sand.</title>
        <authorList>
            <person name="Kim W."/>
        </authorList>
    </citation>
    <scope>NUCLEOTIDE SEQUENCE</scope>
    <source>
        <strain evidence="6">CAU 1642</strain>
    </source>
</reference>
<feature type="domain" description="Major facilitator superfamily (MFS) profile" evidence="5">
    <location>
        <begin position="13"/>
        <end position="399"/>
    </location>
</feature>
<dbReference type="SUPFAM" id="SSF103473">
    <property type="entry name" value="MFS general substrate transporter"/>
    <property type="match status" value="1"/>
</dbReference>
<evidence type="ECO:0000256" key="3">
    <source>
        <dbReference type="ARBA" id="ARBA00023136"/>
    </source>
</evidence>
<dbReference type="InterPro" id="IPR020846">
    <property type="entry name" value="MFS_dom"/>
</dbReference>
<accession>A0ABT0GKE1</accession>
<feature type="transmembrane region" description="Helical" evidence="4">
    <location>
        <begin position="140"/>
        <end position="161"/>
    </location>
</feature>
<dbReference type="PANTHER" id="PTHR11360:SF284">
    <property type="entry name" value="EG:103B4.3 PROTEIN-RELATED"/>
    <property type="match status" value="1"/>
</dbReference>
<dbReference type="Gene3D" id="1.20.1250.20">
    <property type="entry name" value="MFS general substrate transporter like domains"/>
    <property type="match status" value="1"/>
</dbReference>
<keyword evidence="1 4" id="KW-0812">Transmembrane</keyword>
<evidence type="ECO:0000256" key="2">
    <source>
        <dbReference type="ARBA" id="ARBA00022989"/>
    </source>
</evidence>
<dbReference type="CDD" id="cd17355">
    <property type="entry name" value="MFS_YcxA_like"/>
    <property type="match status" value="1"/>
</dbReference>
<keyword evidence="3 4" id="KW-0472">Membrane</keyword>
<feature type="transmembrane region" description="Helical" evidence="4">
    <location>
        <begin position="106"/>
        <end position="128"/>
    </location>
</feature>
<dbReference type="PANTHER" id="PTHR11360">
    <property type="entry name" value="MONOCARBOXYLATE TRANSPORTER"/>
    <property type="match status" value="1"/>
</dbReference>
<evidence type="ECO:0000256" key="4">
    <source>
        <dbReference type="SAM" id="Phobius"/>
    </source>
</evidence>
<evidence type="ECO:0000259" key="5">
    <source>
        <dbReference type="PROSITE" id="PS50850"/>
    </source>
</evidence>
<feature type="transmembrane region" description="Helical" evidence="4">
    <location>
        <begin position="345"/>
        <end position="364"/>
    </location>
</feature>
<keyword evidence="7" id="KW-1185">Reference proteome</keyword>
<dbReference type="RefSeq" id="WP_248210758.1">
    <property type="nucleotide sequence ID" value="NZ_JALNMH010000013.1"/>
</dbReference>
<feature type="transmembrane region" description="Helical" evidence="4">
    <location>
        <begin position="376"/>
        <end position="394"/>
    </location>
</feature>
<feature type="transmembrane region" description="Helical" evidence="4">
    <location>
        <begin position="222"/>
        <end position="245"/>
    </location>
</feature>
<dbReference type="InterPro" id="IPR011701">
    <property type="entry name" value="MFS"/>
</dbReference>
<evidence type="ECO:0000313" key="6">
    <source>
        <dbReference type="EMBL" id="MCK7595025.1"/>
    </source>
</evidence>
<dbReference type="PROSITE" id="PS50850">
    <property type="entry name" value="MFS"/>
    <property type="match status" value="1"/>
</dbReference>
<feature type="transmembrane region" description="Helical" evidence="4">
    <location>
        <begin position="173"/>
        <end position="191"/>
    </location>
</feature>
<proteinExistence type="predicted"/>
<feature type="transmembrane region" description="Helical" evidence="4">
    <location>
        <begin position="251"/>
        <end position="274"/>
    </location>
</feature>
<protein>
    <submittedName>
        <fullName evidence="6">MFS transporter</fullName>
    </submittedName>
</protein>
<feature type="transmembrane region" description="Helical" evidence="4">
    <location>
        <begin position="312"/>
        <end position="333"/>
    </location>
</feature>
<feature type="transmembrane region" description="Helical" evidence="4">
    <location>
        <begin position="286"/>
        <end position="306"/>
    </location>
</feature>
<dbReference type="InterPro" id="IPR036259">
    <property type="entry name" value="MFS_trans_sf"/>
</dbReference>
<dbReference type="EMBL" id="JALNMH010000013">
    <property type="protein sequence ID" value="MCK7595025.1"/>
    <property type="molecule type" value="Genomic_DNA"/>
</dbReference>
<sequence length="409" mass="42388">MSAAPAPAWSRDILLAIACAALIVTVSMGVRQSFGLFLPPLGRDLDLGREAFGFAIAVQNLLFGLVQPFVGALSDRFGARRVVLAGGLLYALGLGLAASAQLPHGLLAALGLFVGLGLAGTTFVVLLGSIGHWVRPEQRSVAFGLVTAGGSLGQFAVVPLAQLMIGQLGWRGAMLGLLVLLLVSLLAILGLKRGAPCFAADEPGAGSLGSALRSASRHPHYWLLNGGFFVCGFHIAFVATHFPAYLVDQGLSAGVGAAALALIGLFNIAGSWMFGVWGGRHSRPGLLGALYAGRALSMALFLLLPLSPASTLMFAAVFGFLWLGTVPLTSGAVASMFGPRYLSTLYGVVFLSHQVGSFIGAWWAGRLFDRTGSYDLVWQVSIALGLAAAAVSFATRDRPVGERAAMAPA</sequence>
<gene>
    <name evidence="6" type="ORF">M0G41_15250</name>
</gene>
<dbReference type="Proteomes" id="UP001431449">
    <property type="component" value="Unassembled WGS sequence"/>
</dbReference>
<feature type="transmembrane region" description="Helical" evidence="4">
    <location>
        <begin position="51"/>
        <end position="70"/>
    </location>
</feature>
<name>A0ABT0GKE1_9GAMM</name>
<evidence type="ECO:0000313" key="7">
    <source>
        <dbReference type="Proteomes" id="UP001431449"/>
    </source>
</evidence>
<comment type="caution">
    <text evidence="6">The sequence shown here is derived from an EMBL/GenBank/DDBJ whole genome shotgun (WGS) entry which is preliminary data.</text>
</comment>
<dbReference type="InterPro" id="IPR050327">
    <property type="entry name" value="Proton-linked_MCT"/>
</dbReference>
<dbReference type="Pfam" id="PF07690">
    <property type="entry name" value="MFS_1"/>
    <property type="match status" value="1"/>
</dbReference>
<organism evidence="6 7">
    <name type="scientific">Pseudomarimonas salicorniae</name>
    <dbReference type="NCBI Taxonomy" id="2933270"/>
    <lineage>
        <taxon>Bacteria</taxon>
        <taxon>Pseudomonadati</taxon>
        <taxon>Pseudomonadota</taxon>
        <taxon>Gammaproteobacteria</taxon>
        <taxon>Lysobacterales</taxon>
        <taxon>Lysobacteraceae</taxon>
        <taxon>Pseudomarimonas</taxon>
    </lineage>
</organism>